<dbReference type="InterPro" id="IPR045730">
    <property type="entry name" value="DUF6084"/>
</dbReference>
<dbReference type="RefSeq" id="WP_387414198.1">
    <property type="nucleotide sequence ID" value="NZ_JBIASD010000016.1"/>
</dbReference>
<evidence type="ECO:0000313" key="1">
    <source>
        <dbReference type="EMBL" id="MFF3668584.1"/>
    </source>
</evidence>
<dbReference type="Pfam" id="PF19562">
    <property type="entry name" value="DUF6084"/>
    <property type="match status" value="1"/>
</dbReference>
<organism evidence="1 2">
    <name type="scientific">Microtetraspora malaysiensis</name>
    <dbReference type="NCBI Taxonomy" id="161358"/>
    <lineage>
        <taxon>Bacteria</taxon>
        <taxon>Bacillati</taxon>
        <taxon>Actinomycetota</taxon>
        <taxon>Actinomycetes</taxon>
        <taxon>Streptosporangiales</taxon>
        <taxon>Streptosporangiaceae</taxon>
        <taxon>Microtetraspora</taxon>
    </lineage>
</organism>
<keyword evidence="2" id="KW-1185">Reference proteome</keyword>
<dbReference type="Proteomes" id="UP001602013">
    <property type="component" value="Unassembled WGS sequence"/>
</dbReference>
<sequence length="215" mass="24258">MTTTACPPALRVTVEGVEAAEFAAVPTLRFHARLDSTGPAEIRSLDLHAQIRIAAARRSYDDEAQERLAELFGPSRDWGRTLRGLLWTHATVRAPAFHDGRCAAEIPVTCTYDFDVVATKYLHALPGGEVPLEFLFSGTIFYLEDGLLRAARVPWDTEAEFTMPVRVWKDLMDHYFPGSAWLRLDRSVFDRLYAYRVRNTLTGWDDVISALLEGR</sequence>
<accession>A0ABW6SUD0</accession>
<protein>
    <submittedName>
        <fullName evidence="1">DUF6084 family protein</fullName>
    </submittedName>
</protein>
<name>A0ABW6SUD0_9ACTN</name>
<proteinExistence type="predicted"/>
<comment type="caution">
    <text evidence="1">The sequence shown here is derived from an EMBL/GenBank/DDBJ whole genome shotgun (WGS) entry which is preliminary data.</text>
</comment>
<reference evidence="1 2" key="1">
    <citation type="submission" date="2024-10" db="EMBL/GenBank/DDBJ databases">
        <title>The Natural Products Discovery Center: Release of the First 8490 Sequenced Strains for Exploring Actinobacteria Biosynthetic Diversity.</title>
        <authorList>
            <person name="Kalkreuter E."/>
            <person name="Kautsar S.A."/>
            <person name="Yang D."/>
            <person name="Bader C.D."/>
            <person name="Teijaro C.N."/>
            <person name="Fluegel L."/>
            <person name="Davis C.M."/>
            <person name="Simpson J.R."/>
            <person name="Lauterbach L."/>
            <person name="Steele A.D."/>
            <person name="Gui C."/>
            <person name="Meng S."/>
            <person name="Li G."/>
            <person name="Viehrig K."/>
            <person name="Ye F."/>
            <person name="Su P."/>
            <person name="Kiefer A.F."/>
            <person name="Nichols A."/>
            <person name="Cepeda A.J."/>
            <person name="Yan W."/>
            <person name="Fan B."/>
            <person name="Jiang Y."/>
            <person name="Adhikari A."/>
            <person name="Zheng C.-J."/>
            <person name="Schuster L."/>
            <person name="Cowan T.M."/>
            <person name="Smanski M.J."/>
            <person name="Chevrette M.G."/>
            <person name="De Carvalho L.P.S."/>
            <person name="Shen B."/>
        </authorList>
    </citation>
    <scope>NUCLEOTIDE SEQUENCE [LARGE SCALE GENOMIC DNA]</scope>
    <source>
        <strain evidence="1 2">NPDC002173</strain>
    </source>
</reference>
<dbReference type="EMBL" id="JBIASD010000016">
    <property type="protein sequence ID" value="MFF3668584.1"/>
    <property type="molecule type" value="Genomic_DNA"/>
</dbReference>
<evidence type="ECO:0000313" key="2">
    <source>
        <dbReference type="Proteomes" id="UP001602013"/>
    </source>
</evidence>
<gene>
    <name evidence="1" type="ORF">ACFYXI_23650</name>
</gene>